<dbReference type="RefSeq" id="WP_182219604.1">
    <property type="nucleotide sequence ID" value="NZ_JACEZS010000017.1"/>
</dbReference>
<dbReference type="GO" id="GO:0004672">
    <property type="term" value="F:protein kinase activity"/>
    <property type="evidence" value="ECO:0007669"/>
    <property type="project" value="InterPro"/>
</dbReference>
<dbReference type="InterPro" id="IPR011990">
    <property type="entry name" value="TPR-like_helical_dom_sf"/>
</dbReference>
<sequence>MPIPRFLTPLLDRFTRPAAPLIDLERMQFIAARPAHSGQLGPVLPPFPDFYKLMDCRQLADTGKAQLFVGRDPEGLQKVIKFCRFPRSPEEDSPRAEEMANALKMSFSEAYSLPVDRVASICQHPLDAATYGFAYQMPFCIHGSLADHAAHGFASQHEAVAVAMATLIPLLLLNDQGGAHGDIKPSNILYWGGENASSRTQEGLRLVLADFGASIDLRHRAGTERDLRRGTFRYCAPEALAGALPTHADDIWAWATTVIELFLPAALRDQRTENHRPIKLDDVPKGAMPDWLASTLQRCRDQTPRDRPSADVVLASFLEHWEVVREQGVSQRARGKPALVNPLIDTEVSMRRSTGTRLYVNSGIDIEIATAGQLLMSGADSGTQKAIDLLYKALVDDGAERCLLDQFLDNMWLPVYSRTAKENAHKIYLPVPNSSLREGVQLYLNALIANVHGHFDKSTLETLEQLANRMHGARCGEQVQALGPDLVYAFATINRPELATDALDLLNDQQHTSQTMLRARAYAFMARGAFIDAVNHFGLALRVSDGEVEIRQIIEYAILAAACGGRLGTLAAGVEEMMQSPTYKMATETLQFHLAAAYLAGDEGLSVLHAQAQILKSGAFMSRATTIAELWLASACLLRLGEPALAVRCASAALHDPRSLLGTQTAFRAALESVQGGTALIPESSANETIPLAVARAAASAGNLEQALSGFIALLKDTELSAATLVEIAKEASELFDRHKRHHEELQVYAQLFSSLERCACTGAERAAMRLAVNELATLKQLGRWDDLVALAACRSVFFASFSTEANGPEAARFEWYLCHGFEELGRYPEVVTQCDRVISLCRRWETEETRAILQQALRYRGATLSQLGREEEEAHTYLQYFELLALDPTDQEDASSRIEVRLLLVLLLLRQGRREEALTHIVAAQEEFAAVPAGLTSRAVESMSSMQALLKTLMQESHGR</sequence>
<dbReference type="InterPro" id="IPR011009">
    <property type="entry name" value="Kinase-like_dom_sf"/>
</dbReference>
<protein>
    <submittedName>
        <fullName evidence="2">Protein kinase</fullName>
    </submittedName>
</protein>
<dbReference type="Gene3D" id="1.25.40.10">
    <property type="entry name" value="Tetratricopeptide repeat domain"/>
    <property type="match status" value="1"/>
</dbReference>
<dbReference type="InterPro" id="IPR052751">
    <property type="entry name" value="Plant_MAPKKK"/>
</dbReference>
<dbReference type="Gene3D" id="1.10.510.10">
    <property type="entry name" value="Transferase(Phosphotransferase) domain 1"/>
    <property type="match status" value="1"/>
</dbReference>
<dbReference type="SUPFAM" id="SSF48452">
    <property type="entry name" value="TPR-like"/>
    <property type="match status" value="1"/>
</dbReference>
<evidence type="ECO:0000313" key="3">
    <source>
        <dbReference type="Proteomes" id="UP000566711"/>
    </source>
</evidence>
<dbReference type="EMBL" id="JACEZS010000017">
    <property type="protein sequence ID" value="MBA5607387.1"/>
    <property type="molecule type" value="Genomic_DNA"/>
</dbReference>
<accession>A0A7W2EK31</accession>
<reference evidence="2 3" key="1">
    <citation type="submission" date="2020-07" db="EMBL/GenBank/DDBJ databases">
        <title>Novel species isolated from subtropical streams in China.</title>
        <authorList>
            <person name="Lu H."/>
        </authorList>
    </citation>
    <scope>NUCLEOTIDE SEQUENCE [LARGE SCALE GENOMIC DNA]</scope>
    <source>
        <strain evidence="2 3">FT3S</strain>
    </source>
</reference>
<feature type="domain" description="Protein kinase" evidence="1">
    <location>
        <begin position="29"/>
        <end position="323"/>
    </location>
</feature>
<gene>
    <name evidence="2" type="ORF">H3H36_18685</name>
</gene>
<dbReference type="PANTHER" id="PTHR48011:SF4">
    <property type="entry name" value="MITOGEN-ACTIVATED PROTEIN KINASE KINASE KINASE 19"/>
    <property type="match status" value="1"/>
</dbReference>
<evidence type="ECO:0000313" key="2">
    <source>
        <dbReference type="EMBL" id="MBA5607387.1"/>
    </source>
</evidence>
<keyword evidence="2" id="KW-0808">Transferase</keyword>
<evidence type="ECO:0000259" key="1">
    <source>
        <dbReference type="PROSITE" id="PS50011"/>
    </source>
</evidence>
<dbReference type="PANTHER" id="PTHR48011">
    <property type="entry name" value="CCR4-NOT TRANSCRIPTIONAL COMPLEX SUBUNIT CAF120-RELATED"/>
    <property type="match status" value="1"/>
</dbReference>
<keyword evidence="3" id="KW-1185">Reference proteome</keyword>
<dbReference type="GO" id="GO:0005524">
    <property type="term" value="F:ATP binding"/>
    <property type="evidence" value="ECO:0007669"/>
    <property type="project" value="InterPro"/>
</dbReference>
<dbReference type="SMART" id="SM00220">
    <property type="entry name" value="S_TKc"/>
    <property type="match status" value="1"/>
</dbReference>
<comment type="caution">
    <text evidence="2">The sequence shown here is derived from an EMBL/GenBank/DDBJ whole genome shotgun (WGS) entry which is preliminary data.</text>
</comment>
<dbReference type="Pfam" id="PF00069">
    <property type="entry name" value="Pkinase"/>
    <property type="match status" value="1"/>
</dbReference>
<dbReference type="AlphaFoldDB" id="A0A7W2EK31"/>
<dbReference type="SUPFAM" id="SSF56112">
    <property type="entry name" value="Protein kinase-like (PK-like)"/>
    <property type="match status" value="1"/>
</dbReference>
<dbReference type="Proteomes" id="UP000566711">
    <property type="component" value="Unassembled WGS sequence"/>
</dbReference>
<keyword evidence="2" id="KW-0418">Kinase</keyword>
<name>A0A7W2EK31_9BURK</name>
<proteinExistence type="predicted"/>
<dbReference type="GO" id="GO:0007165">
    <property type="term" value="P:signal transduction"/>
    <property type="evidence" value="ECO:0007669"/>
    <property type="project" value="TreeGrafter"/>
</dbReference>
<dbReference type="PROSITE" id="PS50011">
    <property type="entry name" value="PROTEIN_KINASE_DOM"/>
    <property type="match status" value="1"/>
</dbReference>
<organism evidence="2 3">
    <name type="scientific">Rugamonas fusca</name>
    <dbReference type="NCBI Taxonomy" id="2758568"/>
    <lineage>
        <taxon>Bacteria</taxon>
        <taxon>Pseudomonadati</taxon>
        <taxon>Pseudomonadota</taxon>
        <taxon>Betaproteobacteria</taxon>
        <taxon>Burkholderiales</taxon>
        <taxon>Oxalobacteraceae</taxon>
        <taxon>Telluria group</taxon>
        <taxon>Rugamonas</taxon>
    </lineage>
</organism>
<dbReference type="InterPro" id="IPR000719">
    <property type="entry name" value="Prot_kinase_dom"/>
</dbReference>